<sequence>MKKLTKSFLSDIETTVKLIDNIAESAFMELLKECDNLSELETRTFYFDKYPDLSVETATICEMVASRVRKMASAYIDNEKSQHKIVLGDEIEEASVLPHLRKE</sequence>
<gene>
    <name evidence="1" type="ORF">ERS132452_01765</name>
</gene>
<evidence type="ECO:0008006" key="3">
    <source>
        <dbReference type="Google" id="ProtNLM"/>
    </source>
</evidence>
<evidence type="ECO:0000313" key="1">
    <source>
        <dbReference type="EMBL" id="CYW16403.1"/>
    </source>
</evidence>
<organism evidence="1 2">
    <name type="scientific">Streptococcus suis</name>
    <dbReference type="NCBI Taxonomy" id="1307"/>
    <lineage>
        <taxon>Bacteria</taxon>
        <taxon>Bacillati</taxon>
        <taxon>Bacillota</taxon>
        <taxon>Bacilli</taxon>
        <taxon>Lactobacillales</taxon>
        <taxon>Streptococcaceae</taxon>
        <taxon>Streptococcus</taxon>
    </lineage>
</organism>
<protein>
    <recommendedName>
        <fullName evidence="3">Phage protein</fullName>
    </recommendedName>
</protein>
<reference evidence="1 2" key="1">
    <citation type="submission" date="2016-02" db="EMBL/GenBank/DDBJ databases">
        <authorList>
            <consortium name="Pathogen Informatics"/>
        </authorList>
    </citation>
    <scope>NUCLEOTIDE SEQUENCE [LARGE SCALE GENOMIC DNA]</scope>
    <source>
        <strain evidence="1 2">LSS90</strain>
    </source>
</reference>
<name>A0A0Z8MW99_STRSU</name>
<dbReference type="Proteomes" id="UP000071765">
    <property type="component" value="Unassembled WGS sequence"/>
</dbReference>
<accession>A0A0Z8MW99</accession>
<dbReference type="RefSeq" id="WP_228475642.1">
    <property type="nucleotide sequence ID" value="NZ_CEDG01000005.1"/>
</dbReference>
<evidence type="ECO:0000313" key="2">
    <source>
        <dbReference type="Proteomes" id="UP000071765"/>
    </source>
</evidence>
<proteinExistence type="predicted"/>
<dbReference type="EMBL" id="FIIN01000012">
    <property type="protein sequence ID" value="CYW16403.1"/>
    <property type="molecule type" value="Genomic_DNA"/>
</dbReference>
<dbReference type="AlphaFoldDB" id="A0A0Z8MW99"/>